<evidence type="ECO:0000313" key="5">
    <source>
        <dbReference type="Proteomes" id="UP000435649"/>
    </source>
</evidence>
<dbReference type="PANTHER" id="PTHR11527">
    <property type="entry name" value="HEAT-SHOCK PROTEIN 20 FAMILY MEMBER"/>
    <property type="match status" value="1"/>
</dbReference>
<dbReference type="AlphaFoldDB" id="A0A844G7P5"/>
<dbReference type="InterPro" id="IPR008978">
    <property type="entry name" value="HSP20-like_chaperone"/>
</dbReference>
<keyword evidence="5" id="KW-1185">Reference proteome</keyword>
<dbReference type="InterPro" id="IPR031107">
    <property type="entry name" value="Small_HSP"/>
</dbReference>
<name>A0A844G7P5_9BACT</name>
<reference evidence="4 5" key="1">
    <citation type="submission" date="2019-08" db="EMBL/GenBank/DDBJ databases">
        <title>In-depth cultivation of the pig gut microbiome towards novel bacterial diversity and tailored functional studies.</title>
        <authorList>
            <person name="Wylensek D."/>
            <person name="Hitch T.C.A."/>
            <person name="Clavel T."/>
        </authorList>
    </citation>
    <scope>NUCLEOTIDE SEQUENCE [LARGE SCALE GENOMIC DNA]</scope>
    <source>
        <strain evidence="4 5">BBE-744-WT-12</strain>
    </source>
</reference>
<evidence type="ECO:0000313" key="4">
    <source>
        <dbReference type="EMBL" id="MST98964.1"/>
    </source>
</evidence>
<comment type="similarity">
    <text evidence="1 2">Belongs to the small heat shock protein (HSP20) family.</text>
</comment>
<proteinExistence type="inferred from homology"/>
<dbReference type="InterPro" id="IPR002068">
    <property type="entry name" value="A-crystallin/Hsp20_dom"/>
</dbReference>
<dbReference type="EMBL" id="VUNS01000026">
    <property type="protein sequence ID" value="MST98964.1"/>
    <property type="molecule type" value="Genomic_DNA"/>
</dbReference>
<dbReference type="Pfam" id="PF00011">
    <property type="entry name" value="HSP20"/>
    <property type="match status" value="1"/>
</dbReference>
<evidence type="ECO:0000256" key="1">
    <source>
        <dbReference type="PROSITE-ProRule" id="PRU00285"/>
    </source>
</evidence>
<comment type="caution">
    <text evidence="4">The sequence shown here is derived from an EMBL/GenBank/DDBJ whole genome shotgun (WGS) entry which is preliminary data.</text>
</comment>
<feature type="domain" description="SHSP" evidence="3">
    <location>
        <begin position="30"/>
        <end position="130"/>
    </location>
</feature>
<dbReference type="Gene3D" id="2.60.40.790">
    <property type="match status" value="1"/>
</dbReference>
<dbReference type="Proteomes" id="UP000435649">
    <property type="component" value="Unassembled WGS sequence"/>
</dbReference>
<sequence>MWSRFSKQEVRIMDTANVRENEKDEVQVMPEPVTLVPLVDILEGENGVTVQFEVPGANSGTVDIEVLNGVLTMTAKSSLKRNGRPVVFKRNFRISEDVDVQKISAKSRDGVLTLEIPKAERARVHRIKVQ</sequence>
<gene>
    <name evidence="4" type="ORF">FYJ85_18165</name>
</gene>
<dbReference type="PROSITE" id="PS01031">
    <property type="entry name" value="SHSP"/>
    <property type="match status" value="1"/>
</dbReference>
<evidence type="ECO:0000259" key="3">
    <source>
        <dbReference type="PROSITE" id="PS01031"/>
    </source>
</evidence>
<evidence type="ECO:0000256" key="2">
    <source>
        <dbReference type="RuleBase" id="RU003616"/>
    </source>
</evidence>
<organism evidence="4 5">
    <name type="scientific">Victivallis lenta</name>
    <dbReference type="NCBI Taxonomy" id="2606640"/>
    <lineage>
        <taxon>Bacteria</taxon>
        <taxon>Pseudomonadati</taxon>
        <taxon>Lentisphaerota</taxon>
        <taxon>Lentisphaeria</taxon>
        <taxon>Victivallales</taxon>
        <taxon>Victivallaceae</taxon>
        <taxon>Victivallis</taxon>
    </lineage>
</organism>
<protein>
    <submittedName>
        <fullName evidence="4">Hsp20/alpha crystallin family protein</fullName>
    </submittedName>
</protein>
<dbReference type="CDD" id="cd06464">
    <property type="entry name" value="ACD_sHsps-like"/>
    <property type="match status" value="1"/>
</dbReference>
<dbReference type="SUPFAM" id="SSF49764">
    <property type="entry name" value="HSP20-like chaperones"/>
    <property type="match status" value="1"/>
</dbReference>
<accession>A0A844G7P5</accession>